<keyword evidence="8 10" id="KW-0560">Oxidoreductase</keyword>
<feature type="binding site" evidence="13">
    <location>
        <position position="68"/>
    </location>
    <ligand>
        <name>Zn(2+)</name>
        <dbReference type="ChEBI" id="CHEBI:29105"/>
        <note>catalytic</note>
    </ligand>
</feature>
<dbReference type="EMBL" id="JACHWB010000003">
    <property type="protein sequence ID" value="MBB3019902.1"/>
    <property type="molecule type" value="Genomic_DNA"/>
</dbReference>
<evidence type="ECO:0000256" key="8">
    <source>
        <dbReference type="ARBA" id="ARBA00023002"/>
    </source>
</evidence>
<evidence type="ECO:0000256" key="13">
    <source>
        <dbReference type="PIRSR" id="PIRSR006769-3"/>
    </source>
</evidence>
<dbReference type="Gene3D" id="3.40.430.10">
    <property type="entry name" value="Dihydrofolate Reductase, subunit A"/>
    <property type="match status" value="1"/>
</dbReference>
<dbReference type="PIRSF" id="PIRSF006769">
    <property type="entry name" value="RibD"/>
    <property type="match status" value="1"/>
</dbReference>
<dbReference type="InterPro" id="IPR002734">
    <property type="entry name" value="RibDG_C"/>
</dbReference>
<dbReference type="GO" id="GO:0008835">
    <property type="term" value="F:diaminohydroxyphosphoribosylaminopyrimidine deaminase activity"/>
    <property type="evidence" value="ECO:0007669"/>
    <property type="project" value="UniProtKB-EC"/>
</dbReference>
<sequence length="382" mass="40378">MSDPGARSLPPDRISRDERFMRLAIALGSRHLGLTWPNPSVGAVLVDESGEAPVIVAQGITQAGGRPHAERIALEAAGKRARGATLYVTLEPCATRSSHTHGSSCTDLIVAAGIGRLVVSVADPSPHAAGQGLERFSLAGIPMNVGCLAEEGARLHRGHITRVTKGRPAVTVKLARSTEGFAGSRDGPRLMLTGEIANGKVHLMRAHGDAIMVGVGTVLTDDPLLNVRLPGLENRSPVRIIIDSQLKTPPTARVATGAREIPTWILTTVEASVETERALTAQGVEVLRVSSDGGGRVFLPEALQLLGMRGLTQVFCEGGPELADALAGADLIDDLVLITGRSARGLGDVPALGLQLQDRMEHLALWAEEQIGPDLFMFWERP</sequence>
<dbReference type="UniPathway" id="UPA00275">
    <property type="reaction ID" value="UER00401"/>
</dbReference>
<feature type="binding site" evidence="12">
    <location>
        <position position="175"/>
    </location>
    <ligand>
        <name>NADP(+)</name>
        <dbReference type="ChEBI" id="CHEBI:58349"/>
    </ligand>
</feature>
<comment type="pathway">
    <text evidence="3 10">Cofactor biosynthesis; riboflavin biosynthesis; 5-amino-6-(D-ribitylamino)uracil from GTP: step 3/4.</text>
</comment>
<proteinExistence type="inferred from homology"/>
<feature type="binding site" evidence="12">
    <location>
        <position position="225"/>
    </location>
    <ligand>
        <name>substrate</name>
    </ligand>
</feature>
<reference evidence="15 16" key="1">
    <citation type="submission" date="2020-08" db="EMBL/GenBank/DDBJ databases">
        <title>The Agave Microbiome: Exploring the role of microbial communities in plant adaptations to desert environments.</title>
        <authorList>
            <person name="Partida-Martinez L.P."/>
        </authorList>
    </citation>
    <scope>NUCLEOTIDE SEQUENCE [LARGE SCALE GENOMIC DNA]</scope>
    <source>
        <strain evidence="15 16">AT3.9</strain>
    </source>
</reference>
<evidence type="ECO:0000256" key="4">
    <source>
        <dbReference type="ARBA" id="ARBA00005259"/>
    </source>
</evidence>
<dbReference type="InterPro" id="IPR024072">
    <property type="entry name" value="DHFR-like_dom_sf"/>
</dbReference>
<evidence type="ECO:0000256" key="6">
    <source>
        <dbReference type="ARBA" id="ARBA00022619"/>
    </source>
</evidence>
<keyword evidence="6 10" id="KW-0686">Riboflavin biosynthesis</keyword>
<dbReference type="GO" id="GO:0046872">
    <property type="term" value="F:metal ion binding"/>
    <property type="evidence" value="ECO:0007669"/>
    <property type="project" value="UniProtKB-KW"/>
</dbReference>
<evidence type="ECO:0000313" key="15">
    <source>
        <dbReference type="EMBL" id="MBB3019902.1"/>
    </source>
</evidence>
<evidence type="ECO:0000256" key="7">
    <source>
        <dbReference type="ARBA" id="ARBA00022857"/>
    </source>
</evidence>
<dbReference type="Gene3D" id="3.40.140.10">
    <property type="entry name" value="Cytidine Deaminase, domain 2"/>
    <property type="match status" value="1"/>
</dbReference>
<organism evidence="15 16">
    <name type="scientific">Microvirga lupini</name>
    <dbReference type="NCBI Taxonomy" id="420324"/>
    <lineage>
        <taxon>Bacteria</taxon>
        <taxon>Pseudomonadati</taxon>
        <taxon>Pseudomonadota</taxon>
        <taxon>Alphaproteobacteria</taxon>
        <taxon>Hyphomicrobiales</taxon>
        <taxon>Methylobacteriaceae</taxon>
        <taxon>Microvirga</taxon>
    </lineage>
</organism>
<evidence type="ECO:0000256" key="9">
    <source>
        <dbReference type="ARBA" id="ARBA00023268"/>
    </source>
</evidence>
<comment type="similarity">
    <text evidence="4 10">In the N-terminal section; belongs to the cytidine and deoxycytidylate deaminase family.</text>
</comment>
<comment type="similarity">
    <text evidence="5 10">In the C-terminal section; belongs to the HTP reductase family.</text>
</comment>
<feature type="binding site" evidence="12">
    <location>
        <position position="228"/>
    </location>
    <ligand>
        <name>substrate</name>
    </ligand>
</feature>
<evidence type="ECO:0000256" key="2">
    <source>
        <dbReference type="ARBA" id="ARBA00004882"/>
    </source>
</evidence>
<feature type="active site" description="Proton donor" evidence="11">
    <location>
        <position position="70"/>
    </location>
</feature>
<dbReference type="GO" id="GO:0009231">
    <property type="term" value="P:riboflavin biosynthetic process"/>
    <property type="evidence" value="ECO:0007669"/>
    <property type="project" value="UniProtKB-UniPathway"/>
</dbReference>
<dbReference type="AlphaFoldDB" id="A0A7W4VMI5"/>
<dbReference type="InterPro" id="IPR016193">
    <property type="entry name" value="Cytidine_deaminase-like"/>
</dbReference>
<dbReference type="EC" id="3.5.4.26" evidence="10"/>
<feature type="binding site" evidence="12">
    <location>
        <position position="244"/>
    </location>
    <ligand>
        <name>NADP(+)</name>
        <dbReference type="ChEBI" id="CHEBI:58349"/>
    </ligand>
</feature>
<evidence type="ECO:0000256" key="12">
    <source>
        <dbReference type="PIRSR" id="PIRSR006769-2"/>
    </source>
</evidence>
<name>A0A7W4VMI5_9HYPH</name>
<dbReference type="GO" id="GO:0008703">
    <property type="term" value="F:5-amino-6-(5-phosphoribosylamino)uracil reductase activity"/>
    <property type="evidence" value="ECO:0007669"/>
    <property type="project" value="UniProtKB-EC"/>
</dbReference>
<evidence type="ECO:0000259" key="14">
    <source>
        <dbReference type="PROSITE" id="PS51747"/>
    </source>
</evidence>
<feature type="binding site" evidence="13">
    <location>
        <position position="93"/>
    </location>
    <ligand>
        <name>Zn(2+)</name>
        <dbReference type="ChEBI" id="CHEBI:29105"/>
        <note>catalytic</note>
    </ligand>
</feature>
<keyword evidence="9" id="KW-0511">Multifunctional enzyme</keyword>
<gene>
    <name evidence="15" type="ORF">FHR70_002967</name>
</gene>
<feature type="binding site" evidence="13">
    <location>
        <position position="105"/>
    </location>
    <ligand>
        <name>Zn(2+)</name>
        <dbReference type="ChEBI" id="CHEBI:29105"/>
        <note>catalytic</note>
    </ligand>
</feature>
<dbReference type="InterPro" id="IPR002125">
    <property type="entry name" value="CMP_dCMP_dom"/>
</dbReference>
<dbReference type="PANTHER" id="PTHR38011:SF7">
    <property type="entry name" value="2,5-DIAMINO-6-RIBOSYLAMINO-4(3H)-PYRIMIDINONE 5'-PHOSPHATE REDUCTASE"/>
    <property type="match status" value="1"/>
</dbReference>
<evidence type="ECO:0000313" key="16">
    <source>
        <dbReference type="Proteomes" id="UP000532010"/>
    </source>
</evidence>
<evidence type="ECO:0000256" key="5">
    <source>
        <dbReference type="ARBA" id="ARBA00007417"/>
    </source>
</evidence>
<comment type="caution">
    <text evidence="15">The sequence shown here is derived from an EMBL/GenBank/DDBJ whole genome shotgun (WGS) entry which is preliminary data.</text>
</comment>
<comment type="function">
    <text evidence="1 10">Converts 2,5-diamino-6-(ribosylamino)-4(3h)-pyrimidinone 5'-phosphate into 5-amino-6-(ribosylamino)-2,4(1h,3h)-pyrimidinedione 5'-phosphate.</text>
</comment>
<evidence type="ECO:0000256" key="11">
    <source>
        <dbReference type="PIRSR" id="PIRSR006769-1"/>
    </source>
</evidence>
<dbReference type="EC" id="1.1.1.193" evidence="10"/>
<keyword evidence="10 13" id="KW-0479">Metal-binding</keyword>
<dbReference type="Pfam" id="PF01872">
    <property type="entry name" value="RibD_C"/>
    <property type="match status" value="1"/>
</dbReference>
<accession>A0A7W4VMI5</accession>
<keyword evidence="7 10" id="KW-0521">NADP</keyword>
<dbReference type="RefSeq" id="WP_183451340.1">
    <property type="nucleotide sequence ID" value="NZ_JACHWB010000003.1"/>
</dbReference>
<evidence type="ECO:0000256" key="3">
    <source>
        <dbReference type="ARBA" id="ARBA00004910"/>
    </source>
</evidence>
<comment type="pathway">
    <text evidence="2 10">Cofactor biosynthesis; riboflavin biosynthesis; 5-amino-6-(D-ribitylamino)uracil from GTP: step 2/4.</text>
</comment>
<feature type="domain" description="CMP/dCMP-type deaminase" evidence="14">
    <location>
        <begin position="15"/>
        <end position="132"/>
    </location>
</feature>
<keyword evidence="10 13" id="KW-0862">Zinc</keyword>
<comment type="catalytic activity">
    <reaction evidence="10">
        <text>5-amino-6-(5-phospho-D-ribitylamino)uracil + NADP(+) = 5-amino-6-(5-phospho-D-ribosylamino)uracil + NADPH + H(+)</text>
        <dbReference type="Rhea" id="RHEA:17845"/>
        <dbReference type="ChEBI" id="CHEBI:15378"/>
        <dbReference type="ChEBI" id="CHEBI:57783"/>
        <dbReference type="ChEBI" id="CHEBI:58349"/>
        <dbReference type="ChEBI" id="CHEBI:58421"/>
        <dbReference type="ChEBI" id="CHEBI:58453"/>
        <dbReference type="EC" id="1.1.1.193"/>
    </reaction>
</comment>
<dbReference type="Proteomes" id="UP000532010">
    <property type="component" value="Unassembled WGS sequence"/>
</dbReference>
<evidence type="ECO:0000256" key="1">
    <source>
        <dbReference type="ARBA" id="ARBA00002151"/>
    </source>
</evidence>
<feature type="binding site" evidence="12">
    <location>
        <position position="221"/>
    </location>
    <ligand>
        <name>NADP(+)</name>
        <dbReference type="ChEBI" id="CHEBI:58349"/>
    </ligand>
</feature>
<dbReference type="SUPFAM" id="SSF53927">
    <property type="entry name" value="Cytidine deaminase-like"/>
    <property type="match status" value="1"/>
</dbReference>
<dbReference type="InterPro" id="IPR050765">
    <property type="entry name" value="Riboflavin_Biosynth_HTPR"/>
</dbReference>
<evidence type="ECO:0000256" key="10">
    <source>
        <dbReference type="PIRNR" id="PIRNR006769"/>
    </source>
</evidence>
<dbReference type="CDD" id="cd01284">
    <property type="entry name" value="Riboflavin_deaminase-reductase"/>
    <property type="match status" value="1"/>
</dbReference>
<keyword evidence="10 15" id="KW-0378">Hydrolase</keyword>
<feature type="binding site" evidence="12">
    <location>
        <position position="205"/>
    </location>
    <ligand>
        <name>substrate</name>
    </ligand>
</feature>
<keyword evidence="16" id="KW-1185">Reference proteome</keyword>
<dbReference type="PANTHER" id="PTHR38011">
    <property type="entry name" value="DIHYDROFOLATE REDUCTASE FAMILY PROTEIN (AFU_ORTHOLOGUE AFUA_8G06820)"/>
    <property type="match status" value="1"/>
</dbReference>
<dbReference type="NCBIfam" id="TIGR00326">
    <property type="entry name" value="eubact_ribD"/>
    <property type="match status" value="1"/>
</dbReference>
<comment type="cofactor">
    <cofactor evidence="10 13">
        <name>Zn(2+)</name>
        <dbReference type="ChEBI" id="CHEBI:29105"/>
    </cofactor>
    <text evidence="10 13">Binds 1 zinc ion.</text>
</comment>
<dbReference type="InterPro" id="IPR004794">
    <property type="entry name" value="Eubact_RibD"/>
</dbReference>
<dbReference type="PROSITE" id="PS51747">
    <property type="entry name" value="CYT_DCMP_DEAMINASES_2"/>
    <property type="match status" value="1"/>
</dbReference>
<dbReference type="SUPFAM" id="SSF53597">
    <property type="entry name" value="Dihydrofolate reductase-like"/>
    <property type="match status" value="1"/>
</dbReference>
<feature type="binding site" evidence="12">
    <location>
        <position position="217"/>
    </location>
    <ligand>
        <name>NADP(+)</name>
        <dbReference type="ChEBI" id="CHEBI:58349"/>
    </ligand>
</feature>
<comment type="catalytic activity">
    <reaction evidence="10">
        <text>2,5-diamino-6-hydroxy-4-(5-phosphoribosylamino)-pyrimidine + H2O + H(+) = 5-amino-6-(5-phospho-D-ribosylamino)uracil + NH4(+)</text>
        <dbReference type="Rhea" id="RHEA:21868"/>
        <dbReference type="ChEBI" id="CHEBI:15377"/>
        <dbReference type="ChEBI" id="CHEBI:15378"/>
        <dbReference type="ChEBI" id="CHEBI:28938"/>
        <dbReference type="ChEBI" id="CHEBI:58453"/>
        <dbReference type="ChEBI" id="CHEBI:58614"/>
        <dbReference type="EC" id="3.5.4.26"/>
    </reaction>
</comment>
<protein>
    <recommendedName>
        <fullName evidence="10">Riboflavin biosynthesis protein RibD</fullName>
    </recommendedName>
    <domain>
        <recommendedName>
            <fullName evidence="10">Diaminohydroxyphosphoribosylaminopyrimidine deaminase</fullName>
            <shortName evidence="10">DRAP deaminase</shortName>
            <ecNumber evidence="10">3.5.4.26</ecNumber>
        </recommendedName>
        <alternativeName>
            <fullName evidence="10">Riboflavin-specific deaminase</fullName>
        </alternativeName>
    </domain>
    <domain>
        <recommendedName>
            <fullName evidence="10">5-amino-6-(5-phosphoribosylamino)uracil reductase</fullName>
            <ecNumber evidence="10">1.1.1.193</ecNumber>
        </recommendedName>
        <alternativeName>
            <fullName evidence="10">HTP reductase</fullName>
        </alternativeName>
    </domain>
</protein>
<dbReference type="Pfam" id="PF00383">
    <property type="entry name" value="dCMP_cyt_deam_1"/>
    <property type="match status" value="1"/>
</dbReference>